<name>A0A3M7SEB4_BRAPC</name>
<comment type="caution">
    <text evidence="1">The sequence shown here is derived from an EMBL/GenBank/DDBJ whole genome shotgun (WGS) entry which is preliminary data.</text>
</comment>
<reference evidence="1 2" key="1">
    <citation type="journal article" date="2018" name="Sci. Rep.">
        <title>Genomic signatures of local adaptation to the degree of environmental predictability in rotifers.</title>
        <authorList>
            <person name="Franch-Gras L."/>
            <person name="Hahn C."/>
            <person name="Garcia-Roger E.M."/>
            <person name="Carmona M.J."/>
            <person name="Serra M."/>
            <person name="Gomez A."/>
        </authorList>
    </citation>
    <scope>NUCLEOTIDE SEQUENCE [LARGE SCALE GENOMIC DNA]</scope>
    <source>
        <strain evidence="1">HYR1</strain>
    </source>
</reference>
<organism evidence="1 2">
    <name type="scientific">Brachionus plicatilis</name>
    <name type="common">Marine rotifer</name>
    <name type="synonym">Brachionus muelleri</name>
    <dbReference type="NCBI Taxonomy" id="10195"/>
    <lineage>
        <taxon>Eukaryota</taxon>
        <taxon>Metazoa</taxon>
        <taxon>Spiralia</taxon>
        <taxon>Gnathifera</taxon>
        <taxon>Rotifera</taxon>
        <taxon>Eurotatoria</taxon>
        <taxon>Monogononta</taxon>
        <taxon>Pseudotrocha</taxon>
        <taxon>Ploima</taxon>
        <taxon>Brachionidae</taxon>
        <taxon>Brachionus</taxon>
    </lineage>
</organism>
<keyword evidence="2" id="KW-1185">Reference proteome</keyword>
<proteinExistence type="predicted"/>
<dbReference type="EMBL" id="REGN01001523">
    <property type="protein sequence ID" value="RNA34126.1"/>
    <property type="molecule type" value="Genomic_DNA"/>
</dbReference>
<sequence>MKSFEILINYTSCRKTTHILLKENEGHGAPNDTVLIRISKCSALNHILNILDLHYNLSTYNLSTFI</sequence>
<evidence type="ECO:0000313" key="2">
    <source>
        <dbReference type="Proteomes" id="UP000276133"/>
    </source>
</evidence>
<evidence type="ECO:0000313" key="1">
    <source>
        <dbReference type="EMBL" id="RNA34126.1"/>
    </source>
</evidence>
<protein>
    <submittedName>
        <fullName evidence="1">Uncharacterized protein</fullName>
    </submittedName>
</protein>
<accession>A0A3M7SEB4</accession>
<gene>
    <name evidence="1" type="ORF">BpHYR1_025069</name>
</gene>
<dbReference type="Proteomes" id="UP000276133">
    <property type="component" value="Unassembled WGS sequence"/>
</dbReference>
<dbReference type="AlphaFoldDB" id="A0A3M7SEB4"/>